<dbReference type="PANTHER" id="PTHR43280:SF2">
    <property type="entry name" value="HTH-TYPE TRANSCRIPTIONAL REGULATOR EXSA"/>
    <property type="match status" value="1"/>
</dbReference>
<dbReference type="InterPro" id="IPR009057">
    <property type="entry name" value="Homeodomain-like_sf"/>
</dbReference>
<dbReference type="GO" id="GO:0043565">
    <property type="term" value="F:sequence-specific DNA binding"/>
    <property type="evidence" value="ECO:0007669"/>
    <property type="project" value="InterPro"/>
</dbReference>
<dbReference type="Gene3D" id="1.10.10.60">
    <property type="entry name" value="Homeodomain-like"/>
    <property type="match status" value="2"/>
</dbReference>
<evidence type="ECO:0000256" key="2">
    <source>
        <dbReference type="ARBA" id="ARBA00023125"/>
    </source>
</evidence>
<dbReference type="Pfam" id="PF12833">
    <property type="entry name" value="HTH_18"/>
    <property type="match status" value="1"/>
</dbReference>
<protein>
    <submittedName>
        <fullName evidence="5">AraC-type DNA-binding protein</fullName>
    </submittedName>
</protein>
<dbReference type="InterPro" id="IPR018062">
    <property type="entry name" value="HTH_AraC-typ_CS"/>
</dbReference>
<feature type="domain" description="HTH araC/xylS-type" evidence="4">
    <location>
        <begin position="212"/>
        <end position="310"/>
    </location>
</feature>
<dbReference type="PROSITE" id="PS00041">
    <property type="entry name" value="HTH_ARAC_FAMILY_1"/>
    <property type="match status" value="1"/>
</dbReference>
<evidence type="ECO:0000256" key="3">
    <source>
        <dbReference type="ARBA" id="ARBA00023163"/>
    </source>
</evidence>
<dbReference type="EMBL" id="FXAZ01000002">
    <property type="protein sequence ID" value="SMG33796.1"/>
    <property type="molecule type" value="Genomic_DNA"/>
</dbReference>
<dbReference type="InterPro" id="IPR014710">
    <property type="entry name" value="RmlC-like_jellyroll"/>
</dbReference>
<dbReference type="Proteomes" id="UP000193834">
    <property type="component" value="Unassembled WGS sequence"/>
</dbReference>
<dbReference type="InterPro" id="IPR020449">
    <property type="entry name" value="Tscrpt_reg_AraC-type_HTH"/>
</dbReference>
<dbReference type="RefSeq" id="WP_244903344.1">
    <property type="nucleotide sequence ID" value="NZ_FXAZ01000002.1"/>
</dbReference>
<evidence type="ECO:0000313" key="5">
    <source>
        <dbReference type="EMBL" id="SMG33796.1"/>
    </source>
</evidence>
<gene>
    <name evidence="5" type="ORF">SAMN06295960_1881</name>
</gene>
<sequence>MSAPKMPSRQQKPSEDVIFYRAEDEIGSSLPFKVYRWDTAGGSTRDHKHDYIQLWYVVKGELIHRINGQTYRMLKGNVFVAPPHMVHRVDMMPGQDIDIIGCEFLPQFVDEQFGTRSESQSSVDDGYLAPFLQEQEELGSTKVALSGETELEVLKLLEELLDEFQLGKRHCELILKANLLKIMAVLVREKQKQSGQTNEEDERLEKFRDLMMSAIAFINEHYHEELRLERLCRKFSISKTYFCALFKRFTGKTYNDYLIDLRVHKAATLLMGTDMSITDICFAVGFNDVPYFSRVFKRQTGVTPSHFKKNATSM</sequence>
<evidence type="ECO:0000313" key="6">
    <source>
        <dbReference type="Proteomes" id="UP000193834"/>
    </source>
</evidence>
<dbReference type="PROSITE" id="PS01124">
    <property type="entry name" value="HTH_ARAC_FAMILY_2"/>
    <property type="match status" value="1"/>
</dbReference>
<dbReference type="SUPFAM" id="SSF46689">
    <property type="entry name" value="Homeodomain-like"/>
    <property type="match status" value="2"/>
</dbReference>
<keyword evidence="3" id="KW-0804">Transcription</keyword>
<dbReference type="Gene3D" id="2.60.120.10">
    <property type="entry name" value="Jelly Rolls"/>
    <property type="match status" value="1"/>
</dbReference>
<keyword evidence="6" id="KW-1185">Reference proteome</keyword>
<dbReference type="SUPFAM" id="SSF51215">
    <property type="entry name" value="Regulatory protein AraC"/>
    <property type="match status" value="1"/>
</dbReference>
<name>A0A1X7K0R5_9BACL</name>
<dbReference type="InterPro" id="IPR018060">
    <property type="entry name" value="HTH_AraC"/>
</dbReference>
<dbReference type="InterPro" id="IPR003313">
    <property type="entry name" value="AraC-bd"/>
</dbReference>
<dbReference type="GO" id="GO:0003700">
    <property type="term" value="F:DNA-binding transcription factor activity"/>
    <property type="evidence" value="ECO:0007669"/>
    <property type="project" value="InterPro"/>
</dbReference>
<keyword evidence="1" id="KW-0805">Transcription regulation</keyword>
<keyword evidence="2 5" id="KW-0238">DNA-binding</keyword>
<organism evidence="5 6">
    <name type="scientific">Paenibacillus aquistagni</name>
    <dbReference type="NCBI Taxonomy" id="1852522"/>
    <lineage>
        <taxon>Bacteria</taxon>
        <taxon>Bacillati</taxon>
        <taxon>Bacillota</taxon>
        <taxon>Bacilli</taxon>
        <taxon>Bacillales</taxon>
        <taxon>Paenibacillaceae</taxon>
        <taxon>Paenibacillus</taxon>
    </lineage>
</organism>
<proteinExistence type="predicted"/>
<reference evidence="5 6" key="1">
    <citation type="submission" date="2017-04" db="EMBL/GenBank/DDBJ databases">
        <authorList>
            <person name="Afonso C.L."/>
            <person name="Miller P.J."/>
            <person name="Scott M.A."/>
            <person name="Spackman E."/>
            <person name="Goraichik I."/>
            <person name="Dimitrov K.M."/>
            <person name="Suarez D.L."/>
            <person name="Swayne D.E."/>
        </authorList>
    </citation>
    <scope>NUCLEOTIDE SEQUENCE [LARGE SCALE GENOMIC DNA]</scope>
    <source>
        <strain evidence="5 6">11</strain>
    </source>
</reference>
<dbReference type="AlphaFoldDB" id="A0A1X7K0R5"/>
<dbReference type="PRINTS" id="PR00032">
    <property type="entry name" value="HTHARAC"/>
</dbReference>
<dbReference type="SMART" id="SM00342">
    <property type="entry name" value="HTH_ARAC"/>
    <property type="match status" value="1"/>
</dbReference>
<dbReference type="Pfam" id="PF02311">
    <property type="entry name" value="AraC_binding"/>
    <property type="match status" value="1"/>
</dbReference>
<accession>A0A1X7K0R5</accession>
<evidence type="ECO:0000259" key="4">
    <source>
        <dbReference type="PROSITE" id="PS01124"/>
    </source>
</evidence>
<dbReference type="InterPro" id="IPR037923">
    <property type="entry name" value="HTH-like"/>
</dbReference>
<evidence type="ECO:0000256" key="1">
    <source>
        <dbReference type="ARBA" id="ARBA00023015"/>
    </source>
</evidence>
<dbReference type="PANTHER" id="PTHR43280">
    <property type="entry name" value="ARAC-FAMILY TRANSCRIPTIONAL REGULATOR"/>
    <property type="match status" value="1"/>
</dbReference>
<dbReference type="STRING" id="1852522.SAMN06295960_1881"/>